<evidence type="ECO:0000313" key="5">
    <source>
        <dbReference type="Proteomes" id="UP000294887"/>
    </source>
</evidence>
<dbReference type="InterPro" id="IPR001509">
    <property type="entry name" value="Epimerase_deHydtase"/>
</dbReference>
<dbReference type="Gene3D" id="3.40.50.720">
    <property type="entry name" value="NAD(P)-binding Rossmann-like Domain"/>
    <property type="match status" value="1"/>
</dbReference>
<dbReference type="EMBL" id="SMFQ01000002">
    <property type="protein sequence ID" value="TCJ88633.1"/>
    <property type="molecule type" value="Genomic_DNA"/>
</dbReference>
<dbReference type="RefSeq" id="WP_131904316.1">
    <property type="nucleotide sequence ID" value="NZ_BAAAFU010000008.1"/>
</dbReference>
<evidence type="ECO:0000256" key="1">
    <source>
        <dbReference type="ARBA" id="ARBA00005125"/>
    </source>
</evidence>
<name>A0A4R1F486_9GAMM</name>
<comment type="pathway">
    <text evidence="1">Bacterial outer membrane biogenesis; LPS O-antigen biosynthesis.</text>
</comment>
<organism evidence="4 5">
    <name type="scientific">Cocleimonas flava</name>
    <dbReference type="NCBI Taxonomy" id="634765"/>
    <lineage>
        <taxon>Bacteria</taxon>
        <taxon>Pseudomonadati</taxon>
        <taxon>Pseudomonadota</taxon>
        <taxon>Gammaproteobacteria</taxon>
        <taxon>Thiotrichales</taxon>
        <taxon>Thiotrichaceae</taxon>
        <taxon>Cocleimonas</taxon>
    </lineage>
</organism>
<dbReference type="Proteomes" id="UP000294887">
    <property type="component" value="Unassembled WGS sequence"/>
</dbReference>
<dbReference type="PANTHER" id="PTHR43000">
    <property type="entry name" value="DTDP-D-GLUCOSE 4,6-DEHYDRATASE-RELATED"/>
    <property type="match status" value="1"/>
</dbReference>
<keyword evidence="5" id="KW-1185">Reference proteome</keyword>
<dbReference type="Pfam" id="PF01370">
    <property type="entry name" value="Epimerase"/>
    <property type="match status" value="1"/>
</dbReference>
<evidence type="ECO:0000259" key="3">
    <source>
        <dbReference type="Pfam" id="PF01370"/>
    </source>
</evidence>
<dbReference type="SUPFAM" id="SSF51735">
    <property type="entry name" value="NAD(P)-binding Rossmann-fold domains"/>
    <property type="match status" value="1"/>
</dbReference>
<proteinExistence type="inferred from homology"/>
<accession>A0A4R1F486</accession>
<reference evidence="4 5" key="1">
    <citation type="submission" date="2019-03" db="EMBL/GenBank/DDBJ databases">
        <title>Genomic Encyclopedia of Type Strains, Phase IV (KMG-IV): sequencing the most valuable type-strain genomes for metagenomic binning, comparative biology and taxonomic classification.</title>
        <authorList>
            <person name="Goeker M."/>
        </authorList>
    </citation>
    <scope>NUCLEOTIDE SEQUENCE [LARGE SCALE GENOMIC DNA]</scope>
    <source>
        <strain evidence="4 5">DSM 24830</strain>
    </source>
</reference>
<feature type="domain" description="NAD-dependent epimerase/dehydratase" evidence="3">
    <location>
        <begin position="3"/>
        <end position="251"/>
    </location>
</feature>
<dbReference type="OrthoDB" id="9803010at2"/>
<gene>
    <name evidence="4" type="ORF">EV695_0491</name>
</gene>
<protein>
    <submittedName>
        <fullName evidence="4">UDP-glucose 4-epimerase</fullName>
    </submittedName>
</protein>
<dbReference type="PROSITE" id="PS00061">
    <property type="entry name" value="ADH_SHORT"/>
    <property type="match status" value="1"/>
</dbReference>
<comment type="similarity">
    <text evidence="2">Belongs to the NAD(P)-dependent epimerase/dehydratase family.</text>
</comment>
<dbReference type="InterPro" id="IPR036291">
    <property type="entry name" value="NAD(P)-bd_dom_sf"/>
</dbReference>
<comment type="caution">
    <text evidence="4">The sequence shown here is derived from an EMBL/GenBank/DDBJ whole genome shotgun (WGS) entry which is preliminary data.</text>
</comment>
<dbReference type="Gene3D" id="3.90.25.10">
    <property type="entry name" value="UDP-galactose 4-epimerase, domain 1"/>
    <property type="match status" value="1"/>
</dbReference>
<sequence>MRWLITGGCGFLGTSVIKELAKDKENSFRVLDNLTVGTRKDLAGAIDFDEIDHSIEIPSLHKGECQLIIGDIRDSFLTNTACKNIDAIIHFAANTGVPNSVEDPRLDMECNVIGTFNMLEAARLHNVKRFVFASSGAPAGEVEPPIHEELPPHPVSPYGASKLAGEGYCSSYHKTFGIDTIALRFGNVYGPGSKHKSSVVAKFISLAMTGKRVEIYGDGSQTRDFIYIDDLVDAVIKAGTIEGIGGETFQIATARETTLNELMDILKSALKKHQIELDIKYGEKRLGDVMRNFSDTSKARDLLQWQINSTLNNGIEQTINYFKKL</sequence>
<evidence type="ECO:0000313" key="4">
    <source>
        <dbReference type="EMBL" id="TCJ88633.1"/>
    </source>
</evidence>
<evidence type="ECO:0000256" key="2">
    <source>
        <dbReference type="ARBA" id="ARBA00007637"/>
    </source>
</evidence>
<dbReference type="InterPro" id="IPR020904">
    <property type="entry name" value="Sc_DH/Rdtase_CS"/>
</dbReference>
<dbReference type="AlphaFoldDB" id="A0A4R1F486"/>